<protein>
    <submittedName>
        <fullName evidence="3">Uncharacterized protein</fullName>
    </submittedName>
</protein>
<dbReference type="EMBL" id="KV878133">
    <property type="protein sequence ID" value="OJJ05708.1"/>
    <property type="molecule type" value="Genomic_DNA"/>
</dbReference>
<evidence type="ECO:0000256" key="2">
    <source>
        <dbReference type="SAM" id="Phobius"/>
    </source>
</evidence>
<evidence type="ECO:0000256" key="1">
    <source>
        <dbReference type="SAM" id="MobiDB-lite"/>
    </source>
</evidence>
<gene>
    <name evidence="3" type="ORF">ASPVEDRAFT_865196</name>
</gene>
<dbReference type="AlphaFoldDB" id="A0A1L9PW13"/>
<keyword evidence="4" id="KW-1185">Reference proteome</keyword>
<proteinExistence type="predicted"/>
<feature type="region of interest" description="Disordered" evidence="1">
    <location>
        <begin position="77"/>
        <end position="147"/>
    </location>
</feature>
<keyword evidence="2" id="KW-1133">Transmembrane helix</keyword>
<evidence type="ECO:0000313" key="4">
    <source>
        <dbReference type="Proteomes" id="UP000184073"/>
    </source>
</evidence>
<sequence>MRKQLAWTWIWLWMKENFAWNLYMMMSLMDIWNDYMSNVLYWNCMFSLYLLVLISKSKLYYGRLGNVRPDLQSLAVADAQDTRESENRRKDSRNVTDNCSCTPLDRRNPKACRTKSGTDRLSLQSPEEATSQRDSGPTKPVECPKPD</sequence>
<dbReference type="Proteomes" id="UP000184073">
    <property type="component" value="Unassembled WGS sequence"/>
</dbReference>
<keyword evidence="2" id="KW-0812">Transmembrane</keyword>
<dbReference type="RefSeq" id="XP_040671470.1">
    <property type="nucleotide sequence ID" value="XM_040817861.1"/>
</dbReference>
<organism evidence="3 4">
    <name type="scientific">Aspergillus versicolor CBS 583.65</name>
    <dbReference type="NCBI Taxonomy" id="1036611"/>
    <lineage>
        <taxon>Eukaryota</taxon>
        <taxon>Fungi</taxon>
        <taxon>Dikarya</taxon>
        <taxon>Ascomycota</taxon>
        <taxon>Pezizomycotina</taxon>
        <taxon>Eurotiomycetes</taxon>
        <taxon>Eurotiomycetidae</taxon>
        <taxon>Eurotiales</taxon>
        <taxon>Aspergillaceae</taxon>
        <taxon>Aspergillus</taxon>
        <taxon>Aspergillus subgen. Nidulantes</taxon>
    </lineage>
</organism>
<feature type="compositionally biased region" description="Polar residues" evidence="1">
    <location>
        <begin position="119"/>
        <end position="135"/>
    </location>
</feature>
<dbReference type="VEuPathDB" id="FungiDB:ASPVEDRAFT_865196"/>
<dbReference type="GeneID" id="63733372"/>
<feature type="transmembrane region" description="Helical" evidence="2">
    <location>
        <begin position="35"/>
        <end position="54"/>
    </location>
</feature>
<feature type="compositionally biased region" description="Basic and acidic residues" evidence="1">
    <location>
        <begin position="80"/>
        <end position="94"/>
    </location>
</feature>
<accession>A0A1L9PW13</accession>
<name>A0A1L9PW13_ASPVE</name>
<reference evidence="4" key="1">
    <citation type="journal article" date="2017" name="Genome Biol.">
        <title>Comparative genomics reveals high biological diversity and specific adaptations in the industrially and medically important fungal genus Aspergillus.</title>
        <authorList>
            <person name="de Vries R.P."/>
            <person name="Riley R."/>
            <person name="Wiebenga A."/>
            <person name="Aguilar-Osorio G."/>
            <person name="Amillis S."/>
            <person name="Uchima C.A."/>
            <person name="Anderluh G."/>
            <person name="Asadollahi M."/>
            <person name="Askin M."/>
            <person name="Barry K."/>
            <person name="Battaglia E."/>
            <person name="Bayram O."/>
            <person name="Benocci T."/>
            <person name="Braus-Stromeyer S.A."/>
            <person name="Caldana C."/>
            <person name="Canovas D."/>
            <person name="Cerqueira G.C."/>
            <person name="Chen F."/>
            <person name="Chen W."/>
            <person name="Choi C."/>
            <person name="Clum A."/>
            <person name="Dos Santos R.A."/>
            <person name="Damasio A.R."/>
            <person name="Diallinas G."/>
            <person name="Emri T."/>
            <person name="Fekete E."/>
            <person name="Flipphi M."/>
            <person name="Freyberg S."/>
            <person name="Gallo A."/>
            <person name="Gournas C."/>
            <person name="Habgood R."/>
            <person name="Hainaut M."/>
            <person name="Harispe M.L."/>
            <person name="Henrissat B."/>
            <person name="Hilden K.S."/>
            <person name="Hope R."/>
            <person name="Hossain A."/>
            <person name="Karabika E."/>
            <person name="Karaffa L."/>
            <person name="Karanyi Z."/>
            <person name="Krasevec N."/>
            <person name="Kuo A."/>
            <person name="Kusch H."/>
            <person name="LaButti K."/>
            <person name="Lagendijk E.L."/>
            <person name="Lapidus A."/>
            <person name="Levasseur A."/>
            <person name="Lindquist E."/>
            <person name="Lipzen A."/>
            <person name="Logrieco A.F."/>
            <person name="MacCabe A."/>
            <person name="Maekelae M.R."/>
            <person name="Malavazi I."/>
            <person name="Melin P."/>
            <person name="Meyer V."/>
            <person name="Mielnichuk N."/>
            <person name="Miskei M."/>
            <person name="Molnar A.P."/>
            <person name="Mule G."/>
            <person name="Ngan C.Y."/>
            <person name="Orejas M."/>
            <person name="Orosz E."/>
            <person name="Ouedraogo J.P."/>
            <person name="Overkamp K.M."/>
            <person name="Park H.-S."/>
            <person name="Perrone G."/>
            <person name="Piumi F."/>
            <person name="Punt P.J."/>
            <person name="Ram A.F."/>
            <person name="Ramon A."/>
            <person name="Rauscher S."/>
            <person name="Record E."/>
            <person name="Riano-Pachon D.M."/>
            <person name="Robert V."/>
            <person name="Roehrig J."/>
            <person name="Ruller R."/>
            <person name="Salamov A."/>
            <person name="Salih N.S."/>
            <person name="Samson R.A."/>
            <person name="Sandor E."/>
            <person name="Sanguinetti M."/>
            <person name="Schuetze T."/>
            <person name="Sepcic K."/>
            <person name="Shelest E."/>
            <person name="Sherlock G."/>
            <person name="Sophianopoulou V."/>
            <person name="Squina F.M."/>
            <person name="Sun H."/>
            <person name="Susca A."/>
            <person name="Todd R.B."/>
            <person name="Tsang A."/>
            <person name="Unkles S.E."/>
            <person name="van de Wiele N."/>
            <person name="van Rossen-Uffink D."/>
            <person name="Oliveira J.V."/>
            <person name="Vesth T.C."/>
            <person name="Visser J."/>
            <person name="Yu J.-H."/>
            <person name="Zhou M."/>
            <person name="Andersen M.R."/>
            <person name="Archer D.B."/>
            <person name="Baker S.E."/>
            <person name="Benoit I."/>
            <person name="Brakhage A.A."/>
            <person name="Braus G.H."/>
            <person name="Fischer R."/>
            <person name="Frisvad J.C."/>
            <person name="Goldman G.H."/>
            <person name="Houbraken J."/>
            <person name="Oakley B."/>
            <person name="Pocsi I."/>
            <person name="Scazzocchio C."/>
            <person name="Seiboth B."/>
            <person name="vanKuyk P.A."/>
            <person name="Wortman J."/>
            <person name="Dyer P.S."/>
            <person name="Grigoriev I.V."/>
        </authorList>
    </citation>
    <scope>NUCLEOTIDE SEQUENCE [LARGE SCALE GENOMIC DNA]</scope>
    <source>
        <strain evidence="4">CBS 583.65</strain>
    </source>
</reference>
<evidence type="ECO:0000313" key="3">
    <source>
        <dbReference type="EMBL" id="OJJ05708.1"/>
    </source>
</evidence>
<keyword evidence="2" id="KW-0472">Membrane</keyword>